<dbReference type="PANTHER" id="PTHR14513:SF0">
    <property type="entry name" value="PROTECTION OF TELOMERES PROTEIN 1"/>
    <property type="match status" value="1"/>
</dbReference>
<sequence length="501" mass="57633">MAKRKKQPYTYQRISELTHQTTSNFYGIVTKCSDPIIPSAQNSDQSMRMEVIDSPENKINVNIFFESHIDKLQPGTIIRFHRAKITKTYQSLLATGNLDNGIARFTMIWVNDQNQNNQNNQNNNNNYQNNNQNNNFINNLNNRQQINNAIPLGDLESCQGQFVGVLCKIISKSIVITSNQKKVQFCVWDGTGFGYEFFHNQTDVHLAHRLGVLMSVVAWDPQLIPSIDSLTANGPDQWALMNNVLIQRYQGTLEIKITKVSRVTLLDQNNDNVKRIIQLHHNRIDEYLRLTQKTDNNNNDEQQQNNNQDQMQVDSTNPNRILPIFTNTSTLHPSVPITLISDILKHDQKVPNKFKISCKLIQHIPMNIMEFTRFICRGCGQCPNDLPHFTLASPICPKCESTDIGSIYMFKLIVKDESGELPIIVYDNHAKQFFNGVEACDLYQHVDKLGLIEHKMVQLKQKCSPELGDTYFDCCIMSYYMQGYERTPENISYQLFDTKLN</sequence>
<dbReference type="OrthoDB" id="2186770at2759"/>
<dbReference type="GeneID" id="14871646"/>
<evidence type="ECO:0008006" key="4">
    <source>
        <dbReference type="Google" id="ProtNLM"/>
    </source>
</evidence>
<feature type="compositionally biased region" description="Low complexity" evidence="1">
    <location>
        <begin position="295"/>
        <end position="310"/>
    </location>
</feature>
<dbReference type="STRING" id="1054147.F4PXK0"/>
<keyword evidence="3" id="KW-1185">Reference proteome</keyword>
<name>F4PXK0_CACFS</name>
<dbReference type="GO" id="GO:0098505">
    <property type="term" value="F:G-rich strand telomeric DNA binding"/>
    <property type="evidence" value="ECO:0007669"/>
    <property type="project" value="TreeGrafter"/>
</dbReference>
<evidence type="ECO:0000313" key="2">
    <source>
        <dbReference type="EMBL" id="EGG19510.1"/>
    </source>
</evidence>
<dbReference type="SUPFAM" id="SSF50249">
    <property type="entry name" value="Nucleic acid-binding proteins"/>
    <property type="match status" value="1"/>
</dbReference>
<evidence type="ECO:0000256" key="1">
    <source>
        <dbReference type="SAM" id="MobiDB-lite"/>
    </source>
</evidence>
<dbReference type="InterPro" id="IPR028389">
    <property type="entry name" value="POT1"/>
</dbReference>
<dbReference type="GO" id="GO:0000783">
    <property type="term" value="C:nuclear telomere cap complex"/>
    <property type="evidence" value="ECO:0007669"/>
    <property type="project" value="TreeGrafter"/>
</dbReference>
<dbReference type="OMA" id="HIPMNIM"/>
<dbReference type="GO" id="GO:0016233">
    <property type="term" value="P:telomere capping"/>
    <property type="evidence" value="ECO:0007669"/>
    <property type="project" value="TreeGrafter"/>
</dbReference>
<gene>
    <name evidence="2" type="ORF">DFA_00088</name>
</gene>
<proteinExistence type="predicted"/>
<dbReference type="KEGG" id="dfa:DFA_00088"/>
<dbReference type="PANTHER" id="PTHR14513">
    <property type="entry name" value="PROTECTION OF TELOMERES 1"/>
    <property type="match status" value="1"/>
</dbReference>
<reference evidence="3" key="1">
    <citation type="journal article" date="2011" name="Genome Res.">
        <title>Phylogeny-wide analysis of social amoeba genomes highlights ancient origins for complex intercellular communication.</title>
        <authorList>
            <person name="Heidel A.J."/>
            <person name="Lawal H.M."/>
            <person name="Felder M."/>
            <person name="Schilde C."/>
            <person name="Helps N.R."/>
            <person name="Tunggal B."/>
            <person name="Rivero F."/>
            <person name="John U."/>
            <person name="Schleicher M."/>
            <person name="Eichinger L."/>
            <person name="Platzer M."/>
            <person name="Noegel A.A."/>
            <person name="Schaap P."/>
            <person name="Gloeckner G."/>
        </authorList>
    </citation>
    <scope>NUCLEOTIDE SEQUENCE [LARGE SCALE GENOMIC DNA]</scope>
    <source>
        <strain evidence="3">SH3</strain>
    </source>
</reference>
<feature type="region of interest" description="Disordered" evidence="1">
    <location>
        <begin position="114"/>
        <end position="134"/>
    </location>
</feature>
<feature type="region of interest" description="Disordered" evidence="1">
    <location>
        <begin position="295"/>
        <end position="315"/>
    </location>
</feature>
<dbReference type="GO" id="GO:0032210">
    <property type="term" value="P:regulation of telomere maintenance via telomerase"/>
    <property type="evidence" value="ECO:0007669"/>
    <property type="project" value="TreeGrafter"/>
</dbReference>
<dbReference type="EMBL" id="GL883014">
    <property type="protein sequence ID" value="EGG19510.1"/>
    <property type="molecule type" value="Genomic_DNA"/>
</dbReference>
<organism evidence="2 3">
    <name type="scientific">Cavenderia fasciculata</name>
    <name type="common">Slime mold</name>
    <name type="synonym">Dictyostelium fasciculatum</name>
    <dbReference type="NCBI Taxonomy" id="261658"/>
    <lineage>
        <taxon>Eukaryota</taxon>
        <taxon>Amoebozoa</taxon>
        <taxon>Evosea</taxon>
        <taxon>Eumycetozoa</taxon>
        <taxon>Dictyostelia</taxon>
        <taxon>Acytosteliales</taxon>
        <taxon>Cavenderiaceae</taxon>
        <taxon>Cavenderia</taxon>
    </lineage>
</organism>
<accession>F4PXK0</accession>
<dbReference type="Proteomes" id="UP000007797">
    <property type="component" value="Unassembled WGS sequence"/>
</dbReference>
<dbReference type="Gene3D" id="2.40.50.140">
    <property type="entry name" value="Nucleic acid-binding proteins"/>
    <property type="match status" value="2"/>
</dbReference>
<protein>
    <recommendedName>
        <fullName evidence="4">Telomeric single stranded DNA binding POT1/Cdc13 domain-containing protein</fullName>
    </recommendedName>
</protein>
<dbReference type="AlphaFoldDB" id="F4PXK0"/>
<evidence type="ECO:0000313" key="3">
    <source>
        <dbReference type="Proteomes" id="UP000007797"/>
    </source>
</evidence>
<dbReference type="InterPro" id="IPR012340">
    <property type="entry name" value="NA-bd_OB-fold"/>
</dbReference>
<dbReference type="GO" id="GO:0010521">
    <property type="term" value="F:telomerase inhibitor activity"/>
    <property type="evidence" value="ECO:0007669"/>
    <property type="project" value="TreeGrafter"/>
</dbReference>
<dbReference type="RefSeq" id="XP_004357804.1">
    <property type="nucleotide sequence ID" value="XM_004357747.1"/>
</dbReference>